<reference evidence="13 14" key="1">
    <citation type="journal article" date="2016" name="Front. Microbiol.">
        <title>Comprehensive Phylogenetic Analysis of Bovine Non-aureus Staphylococci Species Based on Whole-Genome Sequencing.</title>
        <authorList>
            <person name="Naushad S."/>
            <person name="Barkema H.W."/>
            <person name="Luby C."/>
            <person name="Condas L.A."/>
            <person name="Nobrega D.B."/>
            <person name="Carson D.A."/>
            <person name="De Buck J."/>
        </authorList>
    </citation>
    <scope>NUCLEOTIDE SEQUENCE [LARGE SCALE GENOMIC DNA]</scope>
    <source>
        <strain evidence="13 14">SNUC 2993</strain>
    </source>
</reference>
<keyword evidence="4 13" id="KW-0645">Protease</keyword>
<comment type="subcellular location">
    <subcellularLocation>
        <location evidence="1">Secreted</location>
    </subcellularLocation>
</comment>
<dbReference type="InterPro" id="IPR008750">
    <property type="entry name" value="Peptidase_C47"/>
</dbReference>
<dbReference type="InterPro" id="IPR028076">
    <property type="entry name" value="Staphopain_pro"/>
</dbReference>
<dbReference type="Gene3D" id="3.10.500.10">
    <property type="entry name" value="Staphopain proregion domain"/>
    <property type="match status" value="1"/>
</dbReference>
<dbReference type="GO" id="GO:0006508">
    <property type="term" value="P:proteolysis"/>
    <property type="evidence" value="ECO:0007669"/>
    <property type="project" value="UniProtKB-KW"/>
</dbReference>
<feature type="active site" evidence="10">
    <location>
        <position position="334"/>
    </location>
</feature>
<evidence type="ECO:0000256" key="7">
    <source>
        <dbReference type="ARBA" id="ARBA00022807"/>
    </source>
</evidence>
<comment type="similarity">
    <text evidence="2">Belongs to the peptidase C47 family.</text>
</comment>
<dbReference type="SUPFAM" id="SSF54403">
    <property type="entry name" value="Cystatin/monellin"/>
    <property type="match status" value="1"/>
</dbReference>
<evidence type="ECO:0000256" key="3">
    <source>
        <dbReference type="ARBA" id="ARBA00022525"/>
    </source>
</evidence>
<evidence type="ECO:0000256" key="6">
    <source>
        <dbReference type="ARBA" id="ARBA00022801"/>
    </source>
</evidence>
<dbReference type="GO" id="GO:0005576">
    <property type="term" value="C:extracellular region"/>
    <property type="evidence" value="ECO:0007669"/>
    <property type="project" value="UniProtKB-SubCell"/>
</dbReference>
<keyword evidence="9" id="KW-0865">Zymogen</keyword>
<evidence type="ECO:0000256" key="5">
    <source>
        <dbReference type="ARBA" id="ARBA00022729"/>
    </source>
</evidence>
<organism evidence="13 14">
    <name type="scientific">Staphylococcus warneri</name>
    <dbReference type="NCBI Taxonomy" id="1292"/>
    <lineage>
        <taxon>Bacteria</taxon>
        <taxon>Bacillati</taxon>
        <taxon>Bacillota</taxon>
        <taxon>Bacilli</taxon>
        <taxon>Bacillales</taxon>
        <taxon>Staphylococcaceae</taxon>
        <taxon>Staphylococcus</taxon>
    </lineage>
</organism>
<feature type="domain" description="Staphopain proregion" evidence="12">
    <location>
        <begin position="44"/>
        <end position="202"/>
    </location>
</feature>
<keyword evidence="3" id="KW-0964">Secreted</keyword>
<dbReference type="STRING" id="1194526.A284_10420"/>
<sequence length="388" mass="43682">MITKCRNAITLVLLFLMGLSIFSFLNQAHANSNVNQETTQSNSTQVKVENKDVPKDVDRLAKKNFLSHVSLLDQASHTSKSAYTLGEPFKIYKLNKQSDGNFYYPVLNKSGDVKYIVTISPNPSNKAKYSINVSPFISKALNNYKNQKVTIFTSKKGYFIMGEDKAPHLVLKTPRQDAKSDRNLTKESAVRYSKEFNQTSHIAKPITKYQTAINQQPQYVNTLKNMQIRETQGQNGWCAGYTMAFLLNATYNTGHYNAEMIMRALHPNLSGQAFQFTGLTPQEMMRYGQSQGRNVNYLNRMPQFDEVDRLTKQNKGIALISSSVEPRNGIHAGHAMAVAGNAVLNNNQRVILIWNPWDNGLTTQSADSNVIPVSDGTHFRWNASIYGY</sequence>
<keyword evidence="7" id="KW-0788">Thiol protease</keyword>
<dbReference type="Proteomes" id="UP000240717">
    <property type="component" value="Unassembled WGS sequence"/>
</dbReference>
<feature type="active site" evidence="10">
    <location>
        <position position="238"/>
    </location>
</feature>
<evidence type="ECO:0000256" key="2">
    <source>
        <dbReference type="ARBA" id="ARBA00010245"/>
    </source>
</evidence>
<dbReference type="InterPro" id="IPR046350">
    <property type="entry name" value="Cystatin_sf"/>
</dbReference>
<name>A0A2T4PYT5_STAWA</name>
<keyword evidence="5 11" id="KW-0732">Signal</keyword>
<feature type="signal peptide" evidence="11">
    <location>
        <begin position="1"/>
        <end position="30"/>
    </location>
</feature>
<evidence type="ECO:0000256" key="1">
    <source>
        <dbReference type="ARBA" id="ARBA00004613"/>
    </source>
</evidence>
<keyword evidence="6" id="KW-0378">Hydrolase</keyword>
<dbReference type="InterPro" id="IPR025660">
    <property type="entry name" value="Pept_his_AS"/>
</dbReference>
<dbReference type="RefSeq" id="WP_107533024.1">
    <property type="nucleotide sequence ID" value="NZ_JAIBNN010000001.1"/>
</dbReference>
<dbReference type="InterPro" id="IPR038765">
    <property type="entry name" value="Papain-like_cys_pep_sf"/>
</dbReference>
<proteinExistence type="inferred from homology"/>
<evidence type="ECO:0000256" key="9">
    <source>
        <dbReference type="ARBA" id="ARBA00023145"/>
    </source>
</evidence>
<accession>A0A2T4PYT5</accession>
<dbReference type="InterPro" id="IPR037155">
    <property type="entry name" value="Staphopain_pro_sf"/>
</dbReference>
<evidence type="ECO:0000313" key="13">
    <source>
        <dbReference type="EMBL" id="PTI50242.1"/>
    </source>
</evidence>
<evidence type="ECO:0000313" key="14">
    <source>
        <dbReference type="Proteomes" id="UP000240717"/>
    </source>
</evidence>
<dbReference type="Gene3D" id="3.90.70.10">
    <property type="entry name" value="Cysteine proteinases"/>
    <property type="match status" value="1"/>
</dbReference>
<dbReference type="SUPFAM" id="SSF54001">
    <property type="entry name" value="Cysteine proteinases"/>
    <property type="match status" value="1"/>
</dbReference>
<gene>
    <name evidence="13" type="ORF">BU085_09650</name>
</gene>
<dbReference type="Pfam" id="PF14731">
    <property type="entry name" value="Staphopain_pro"/>
    <property type="match status" value="1"/>
</dbReference>
<keyword evidence="8" id="KW-0843">Virulence</keyword>
<dbReference type="PROSITE" id="PS00639">
    <property type="entry name" value="THIOL_PROTEASE_HIS"/>
    <property type="match status" value="1"/>
</dbReference>
<feature type="chain" id="PRO_5015400324" evidence="11">
    <location>
        <begin position="31"/>
        <end position="388"/>
    </location>
</feature>
<evidence type="ECO:0000256" key="11">
    <source>
        <dbReference type="SAM" id="SignalP"/>
    </source>
</evidence>
<dbReference type="EMBL" id="PZEV01000034">
    <property type="protein sequence ID" value="PTI50242.1"/>
    <property type="molecule type" value="Genomic_DNA"/>
</dbReference>
<evidence type="ECO:0000256" key="4">
    <source>
        <dbReference type="ARBA" id="ARBA00022670"/>
    </source>
</evidence>
<dbReference type="Pfam" id="PF05543">
    <property type="entry name" value="Peptidase_C47"/>
    <property type="match status" value="1"/>
</dbReference>
<feature type="active site" evidence="10">
    <location>
        <position position="355"/>
    </location>
</feature>
<protein>
    <submittedName>
        <fullName evidence="13">Cysteine protease</fullName>
    </submittedName>
</protein>
<dbReference type="GO" id="GO:0008234">
    <property type="term" value="F:cysteine-type peptidase activity"/>
    <property type="evidence" value="ECO:0007669"/>
    <property type="project" value="UniProtKB-KW"/>
</dbReference>
<evidence type="ECO:0000259" key="12">
    <source>
        <dbReference type="Pfam" id="PF14731"/>
    </source>
</evidence>
<comment type="caution">
    <text evidence="13">The sequence shown here is derived from an EMBL/GenBank/DDBJ whole genome shotgun (WGS) entry which is preliminary data.</text>
</comment>
<evidence type="ECO:0000256" key="10">
    <source>
        <dbReference type="PIRSR" id="PIRSR608750-1"/>
    </source>
</evidence>
<evidence type="ECO:0000256" key="8">
    <source>
        <dbReference type="ARBA" id="ARBA00023026"/>
    </source>
</evidence>
<dbReference type="AlphaFoldDB" id="A0A2T4PYT5"/>